<dbReference type="InterPro" id="IPR001431">
    <property type="entry name" value="Pept_M16_Zn_BS"/>
</dbReference>
<dbReference type="Pfam" id="PF00675">
    <property type="entry name" value="Peptidase_M16"/>
    <property type="match status" value="1"/>
</dbReference>
<comment type="similarity">
    <text evidence="2 8">Belongs to the peptidase M16 family.</text>
</comment>
<keyword evidence="12" id="KW-1185">Reference proteome</keyword>
<protein>
    <submittedName>
        <fullName evidence="11">Insulinase family protein</fullName>
    </submittedName>
</protein>
<organism evidence="11 12">
    <name type="scientific">Sphingobacterium faecale</name>
    <dbReference type="NCBI Taxonomy" id="2803775"/>
    <lineage>
        <taxon>Bacteria</taxon>
        <taxon>Pseudomonadati</taxon>
        <taxon>Bacteroidota</taxon>
        <taxon>Sphingobacteriia</taxon>
        <taxon>Sphingobacteriales</taxon>
        <taxon>Sphingobacteriaceae</taxon>
        <taxon>Sphingobacterium</taxon>
    </lineage>
</organism>
<dbReference type="InterPro" id="IPR011249">
    <property type="entry name" value="Metalloenz_LuxS/M16"/>
</dbReference>
<evidence type="ECO:0000259" key="10">
    <source>
        <dbReference type="Pfam" id="PF05193"/>
    </source>
</evidence>
<evidence type="ECO:0000256" key="5">
    <source>
        <dbReference type="ARBA" id="ARBA00022801"/>
    </source>
</evidence>
<dbReference type="PANTHER" id="PTHR43690:SF34">
    <property type="entry name" value="ZINC PROTEASE PQQL-LIKE"/>
    <property type="match status" value="1"/>
</dbReference>
<name>A0ABS1R192_9SPHI</name>
<keyword evidence="6" id="KW-0862">Zinc</keyword>
<comment type="caution">
    <text evidence="11">The sequence shown here is derived from an EMBL/GenBank/DDBJ whole genome shotgun (WGS) entry which is preliminary data.</text>
</comment>
<dbReference type="InterPro" id="IPR050626">
    <property type="entry name" value="Peptidase_M16"/>
</dbReference>
<dbReference type="SUPFAM" id="SSF63411">
    <property type="entry name" value="LuxS/MPP-like metallohydrolase"/>
    <property type="match status" value="4"/>
</dbReference>
<evidence type="ECO:0000256" key="3">
    <source>
        <dbReference type="ARBA" id="ARBA00022670"/>
    </source>
</evidence>
<dbReference type="PANTHER" id="PTHR43690">
    <property type="entry name" value="NARDILYSIN"/>
    <property type="match status" value="1"/>
</dbReference>
<evidence type="ECO:0000256" key="2">
    <source>
        <dbReference type="ARBA" id="ARBA00007261"/>
    </source>
</evidence>
<accession>A0ABS1R192</accession>
<evidence type="ECO:0000256" key="1">
    <source>
        <dbReference type="ARBA" id="ARBA00001947"/>
    </source>
</evidence>
<evidence type="ECO:0000313" key="11">
    <source>
        <dbReference type="EMBL" id="MBL1408240.1"/>
    </source>
</evidence>
<keyword evidence="7" id="KW-0482">Metalloprotease</keyword>
<dbReference type="InterPro" id="IPR011765">
    <property type="entry name" value="Pept_M16_N"/>
</dbReference>
<gene>
    <name evidence="11" type="ORF">JKG61_05700</name>
</gene>
<keyword evidence="3" id="KW-0645">Protease</keyword>
<dbReference type="PROSITE" id="PS00143">
    <property type="entry name" value="INSULINASE"/>
    <property type="match status" value="1"/>
</dbReference>
<comment type="cofactor">
    <cofactor evidence="1">
        <name>Zn(2+)</name>
        <dbReference type="ChEBI" id="CHEBI:29105"/>
    </cofactor>
</comment>
<feature type="domain" description="Peptidase M16 C-terminal" evidence="10">
    <location>
        <begin position="218"/>
        <end position="398"/>
    </location>
</feature>
<dbReference type="InterPro" id="IPR007863">
    <property type="entry name" value="Peptidase_M16_C"/>
</dbReference>
<dbReference type="Pfam" id="PF05193">
    <property type="entry name" value="Peptidase_M16_C"/>
    <property type="match status" value="2"/>
</dbReference>
<keyword evidence="4" id="KW-0479">Metal-binding</keyword>
<evidence type="ECO:0000256" key="8">
    <source>
        <dbReference type="RuleBase" id="RU004447"/>
    </source>
</evidence>
<proteinExistence type="inferred from homology"/>
<dbReference type="EMBL" id="JAERTY010000003">
    <property type="protein sequence ID" value="MBL1408240.1"/>
    <property type="molecule type" value="Genomic_DNA"/>
</dbReference>
<dbReference type="Proteomes" id="UP000625283">
    <property type="component" value="Unassembled WGS sequence"/>
</dbReference>
<feature type="domain" description="Peptidase M16 N-terminal" evidence="9">
    <location>
        <begin position="63"/>
        <end position="178"/>
    </location>
</feature>
<sequence>MTFKIKFLLVTLGLYLVIPNGRLYSQKIPTEQKTQQEAQLPFDKEVIVGKLPNGFTYYIRKNVEPANRAVFYLVNKVGSILEEENELGLAHFLEHMAFNGTKHYPKNELVSYLQKMGVKFGADLNAYTGFDETVYQLPIPSDKPENISSAIQIMRDWAQDIAMEEDEIEAERGVILEEKRLRKGVQDRVQNLTLPILLNHSRYAKRFPIGTEEVLTTFKPEVIQGFYEKWYRPDLQALIVVGDIDVQDIEQQIKAKFSDLVAPKEAPERSTYTVSLTDKNSFTEITDPEIGGTSLQLVIKQPGTEFKTETDIRNYLVTTLFNSMLNARITEVGKQENPPFMNGQAGFGNLMAGLSAINLVVATKPNELEKGFKAVLTEVERVRQSGFTQTEMDRIKQSFINEQDHSYGERYKTQSATYAKEYVQVFLKDKASPGIDYLYNYYKKNISNISLEEVNALISKFDFSVNRDIFIVAPEREKDNLPKEDTVLAWISDIQQENLTTYEDGDYSGSMVENLPVAGKVIKETIRKEVGITEWQLSNGVKVILKPTDFKHDQIIFSSYSPGGTSLYPDSDFHSAINAPSIVAGSGIGKYDSKTLPKVLSGKLSKVTPYISDRYEGINGISSIKDLETTMQLIYLYFTESRLDDAVIKGALGNAKSSILNRYNNPENVFADTVQAIMGNYHYRNLPPSLEKINQINPERSLEIFKDRFADASDFTFVFTGSLNVDSLKPLIEQYLGALPSINRKEQGKDLGIRIPEGQIEKTIYKGKEHKANVRLVLSGKYKYNEANHWNMKALQEILNIKLIERLREKEGGVYTSGVNIKYDNFPKPNYLVSISFGCAPENVDKLIQATKDEMEQLIKNGPTAVDIEKFKAEESRAIELAIKSNEYWHGNLVKRYQNNENPAEILKNMKHVKNITVKSVQKVAKDYLNTNNVIQFVLLPEELEK</sequence>
<dbReference type="Gene3D" id="3.30.830.10">
    <property type="entry name" value="Metalloenzyme, LuxS/M16 peptidase-like"/>
    <property type="match status" value="4"/>
</dbReference>
<evidence type="ECO:0000256" key="7">
    <source>
        <dbReference type="ARBA" id="ARBA00023049"/>
    </source>
</evidence>
<reference evidence="11 12" key="1">
    <citation type="submission" date="2021-01" db="EMBL/GenBank/DDBJ databases">
        <title>C459-1 draft genome sequence.</title>
        <authorList>
            <person name="Zhang X.-F."/>
        </authorList>
    </citation>
    <scope>NUCLEOTIDE SEQUENCE [LARGE SCALE GENOMIC DNA]</scope>
    <source>
        <strain evidence="12">C459-1</strain>
    </source>
</reference>
<evidence type="ECO:0000259" key="9">
    <source>
        <dbReference type="Pfam" id="PF00675"/>
    </source>
</evidence>
<keyword evidence="5" id="KW-0378">Hydrolase</keyword>
<evidence type="ECO:0000313" key="12">
    <source>
        <dbReference type="Proteomes" id="UP000625283"/>
    </source>
</evidence>
<evidence type="ECO:0000256" key="4">
    <source>
        <dbReference type="ARBA" id="ARBA00022723"/>
    </source>
</evidence>
<evidence type="ECO:0000256" key="6">
    <source>
        <dbReference type="ARBA" id="ARBA00022833"/>
    </source>
</evidence>
<feature type="domain" description="Peptidase M16 C-terminal" evidence="10">
    <location>
        <begin position="705"/>
        <end position="873"/>
    </location>
</feature>